<dbReference type="Pfam" id="PF00331">
    <property type="entry name" value="Glyco_hydro_10"/>
    <property type="match status" value="1"/>
</dbReference>
<keyword evidence="2" id="KW-0378">Hydrolase</keyword>
<keyword evidence="7" id="KW-1185">Reference proteome</keyword>
<accession>A0AAV9F867</accession>
<dbReference type="SUPFAM" id="SSF51445">
    <property type="entry name" value="(Trans)glycosidases"/>
    <property type="match status" value="1"/>
</dbReference>
<protein>
    <recommendedName>
        <fullName evidence="5">GH10 domain-containing protein</fullName>
    </recommendedName>
</protein>
<dbReference type="GO" id="GO:0031176">
    <property type="term" value="F:endo-1,4-beta-xylanase activity"/>
    <property type="evidence" value="ECO:0007669"/>
    <property type="project" value="UniProtKB-ARBA"/>
</dbReference>
<keyword evidence="3" id="KW-0119">Carbohydrate metabolism</keyword>
<keyword evidence="4" id="KW-0624">Polysaccharide degradation</keyword>
<dbReference type="SMART" id="SM00633">
    <property type="entry name" value="Glyco_10"/>
    <property type="match status" value="1"/>
</dbReference>
<evidence type="ECO:0000259" key="5">
    <source>
        <dbReference type="PROSITE" id="PS51760"/>
    </source>
</evidence>
<evidence type="ECO:0000256" key="4">
    <source>
        <dbReference type="ARBA" id="ARBA00023326"/>
    </source>
</evidence>
<reference evidence="6" key="1">
    <citation type="journal article" date="2023" name="Nat. Commun.">
        <title>Diploid and tetraploid genomes of Acorus and the evolution of monocots.</title>
        <authorList>
            <person name="Ma L."/>
            <person name="Liu K.W."/>
            <person name="Li Z."/>
            <person name="Hsiao Y.Y."/>
            <person name="Qi Y."/>
            <person name="Fu T."/>
            <person name="Tang G.D."/>
            <person name="Zhang D."/>
            <person name="Sun W.H."/>
            <person name="Liu D.K."/>
            <person name="Li Y."/>
            <person name="Chen G.Z."/>
            <person name="Liu X.D."/>
            <person name="Liao X.Y."/>
            <person name="Jiang Y.T."/>
            <person name="Yu X."/>
            <person name="Hao Y."/>
            <person name="Huang J."/>
            <person name="Zhao X.W."/>
            <person name="Ke S."/>
            <person name="Chen Y.Y."/>
            <person name="Wu W.L."/>
            <person name="Hsu J.L."/>
            <person name="Lin Y.F."/>
            <person name="Huang M.D."/>
            <person name="Li C.Y."/>
            <person name="Huang L."/>
            <person name="Wang Z.W."/>
            <person name="Zhao X."/>
            <person name="Zhong W.Y."/>
            <person name="Peng D.H."/>
            <person name="Ahmad S."/>
            <person name="Lan S."/>
            <person name="Zhang J.S."/>
            <person name="Tsai W.C."/>
            <person name="Van de Peer Y."/>
            <person name="Liu Z.J."/>
        </authorList>
    </citation>
    <scope>NUCLEOTIDE SEQUENCE</scope>
    <source>
        <strain evidence="6">CP</strain>
    </source>
</reference>
<reference evidence="6" key="2">
    <citation type="submission" date="2023-06" db="EMBL/GenBank/DDBJ databases">
        <authorList>
            <person name="Ma L."/>
            <person name="Liu K.-W."/>
            <person name="Li Z."/>
            <person name="Hsiao Y.-Y."/>
            <person name="Qi Y."/>
            <person name="Fu T."/>
            <person name="Tang G."/>
            <person name="Zhang D."/>
            <person name="Sun W.-H."/>
            <person name="Liu D.-K."/>
            <person name="Li Y."/>
            <person name="Chen G.-Z."/>
            <person name="Liu X.-D."/>
            <person name="Liao X.-Y."/>
            <person name="Jiang Y.-T."/>
            <person name="Yu X."/>
            <person name="Hao Y."/>
            <person name="Huang J."/>
            <person name="Zhao X.-W."/>
            <person name="Ke S."/>
            <person name="Chen Y.-Y."/>
            <person name="Wu W.-L."/>
            <person name="Hsu J.-L."/>
            <person name="Lin Y.-F."/>
            <person name="Huang M.-D."/>
            <person name="Li C.-Y."/>
            <person name="Huang L."/>
            <person name="Wang Z.-W."/>
            <person name="Zhao X."/>
            <person name="Zhong W.-Y."/>
            <person name="Peng D.-H."/>
            <person name="Ahmad S."/>
            <person name="Lan S."/>
            <person name="Zhang J.-S."/>
            <person name="Tsai W.-C."/>
            <person name="Van De Peer Y."/>
            <person name="Liu Z.-J."/>
        </authorList>
    </citation>
    <scope>NUCLEOTIDE SEQUENCE</scope>
    <source>
        <strain evidence="6">CP</strain>
        <tissue evidence="6">Leaves</tissue>
    </source>
</reference>
<organism evidence="6 7">
    <name type="scientific">Acorus calamus</name>
    <name type="common">Sweet flag</name>
    <dbReference type="NCBI Taxonomy" id="4465"/>
    <lineage>
        <taxon>Eukaryota</taxon>
        <taxon>Viridiplantae</taxon>
        <taxon>Streptophyta</taxon>
        <taxon>Embryophyta</taxon>
        <taxon>Tracheophyta</taxon>
        <taxon>Spermatophyta</taxon>
        <taxon>Magnoliopsida</taxon>
        <taxon>Liliopsida</taxon>
        <taxon>Acoraceae</taxon>
        <taxon>Acorus</taxon>
    </lineage>
</organism>
<evidence type="ECO:0000313" key="7">
    <source>
        <dbReference type="Proteomes" id="UP001180020"/>
    </source>
</evidence>
<dbReference type="PANTHER" id="PTHR31490">
    <property type="entry name" value="GLYCOSYL HYDROLASE"/>
    <property type="match status" value="1"/>
</dbReference>
<dbReference type="InterPro" id="IPR017853">
    <property type="entry name" value="GH"/>
</dbReference>
<feature type="domain" description="GH10" evidence="5">
    <location>
        <begin position="235"/>
        <end position="532"/>
    </location>
</feature>
<comment type="similarity">
    <text evidence="1">Belongs to the glycosyl hydrolase 10 (cellulase F) family.</text>
</comment>
<evidence type="ECO:0000256" key="3">
    <source>
        <dbReference type="ARBA" id="ARBA00023277"/>
    </source>
</evidence>
<gene>
    <name evidence="6" type="ORF">QJS10_CPA03g02240</name>
</gene>
<sequence>MALSLPKAVTAGGDKQELINFVLSIQEISLGRLTRNSTLFRGTTLYEENTWDHVIGLVKGWEGARYDHSAYTECKKNPETPLYNGGVWEELNGEIQRYSDVHLRVFSPAYALENLAADTVYAFSCWVKIKGADSTLVKARLSTDNSSSKCVGTVSAQSGCWSFLKGGFGPDSPSKLSFLFFQSSDGSDIEISITSISLQPFSVDEWREHQEQIIQSKRKRRAMIHVLDEKRSQIAGASITVKQVSKGFPFGSAIAKTILGNSDYQDWFVERFNAAVFENELKWYTTEPEPGKLNYTLADKMLDFTRQNGLVVVRGHNIFWEDPKYTPQWVKNLTDEELLRAVDSRIESLLYRYKGEFVHWDVNNEMLHYDFYETRLGRNASLHFFDTTQRSDPSATLFMNDYNVVETCDDSNSTVDVYVSRLKELKEGGAVLEGIGLEGHFNRPNVALMRAVLDKIATLQLPIWLTEVDISQHVGRDMQAVYLEEVLREGFGHPSVDGIMLWTAIHPYGCYQMCLTDDSFHNLPAGDVVDKLLHEWETTALANATDERGSFSFDGFLGDYMVFVSSDNKSATSTFSLSQGEETKHINIQI</sequence>
<evidence type="ECO:0000313" key="6">
    <source>
        <dbReference type="EMBL" id="KAK1321354.1"/>
    </source>
</evidence>
<dbReference type="Proteomes" id="UP001180020">
    <property type="component" value="Unassembled WGS sequence"/>
</dbReference>
<dbReference type="Gene3D" id="3.20.20.80">
    <property type="entry name" value="Glycosidases"/>
    <property type="match status" value="1"/>
</dbReference>
<dbReference type="EMBL" id="JAUJYO010000003">
    <property type="protein sequence ID" value="KAK1321354.1"/>
    <property type="molecule type" value="Genomic_DNA"/>
</dbReference>
<dbReference type="PROSITE" id="PS51760">
    <property type="entry name" value="GH10_2"/>
    <property type="match status" value="1"/>
</dbReference>
<dbReference type="AlphaFoldDB" id="A0AAV9F867"/>
<dbReference type="InterPro" id="IPR044846">
    <property type="entry name" value="GH10"/>
</dbReference>
<proteinExistence type="inferred from homology"/>
<comment type="caution">
    <text evidence="6">The sequence shown here is derived from an EMBL/GenBank/DDBJ whole genome shotgun (WGS) entry which is preliminary data.</text>
</comment>
<name>A0AAV9F867_ACOCL</name>
<dbReference type="GO" id="GO:0000272">
    <property type="term" value="P:polysaccharide catabolic process"/>
    <property type="evidence" value="ECO:0007669"/>
    <property type="project" value="UniProtKB-KW"/>
</dbReference>
<dbReference type="InterPro" id="IPR001000">
    <property type="entry name" value="GH10_dom"/>
</dbReference>
<evidence type="ECO:0000256" key="2">
    <source>
        <dbReference type="ARBA" id="ARBA00022801"/>
    </source>
</evidence>
<dbReference type="PRINTS" id="PR00134">
    <property type="entry name" value="GLHYDRLASE10"/>
</dbReference>
<dbReference type="Gene3D" id="2.60.120.260">
    <property type="entry name" value="Galactose-binding domain-like"/>
    <property type="match status" value="1"/>
</dbReference>
<evidence type="ECO:0000256" key="1">
    <source>
        <dbReference type="ARBA" id="ARBA00007495"/>
    </source>
</evidence>
<dbReference type="PANTHER" id="PTHR31490:SF3">
    <property type="entry name" value="GLYCOSYL HYDROLASE FAMILY 10 PROTEIN"/>
    <property type="match status" value="1"/>
</dbReference>